<accession>A0AAV9N7R2</accession>
<protein>
    <submittedName>
        <fullName evidence="2">Uncharacterized protein</fullName>
    </submittedName>
</protein>
<dbReference type="AlphaFoldDB" id="A0AAV9N7R2"/>
<dbReference type="GeneID" id="89972484"/>
<name>A0AAV9N7R2_9EURO</name>
<feature type="compositionally biased region" description="Polar residues" evidence="1">
    <location>
        <begin position="279"/>
        <end position="293"/>
    </location>
</feature>
<feature type="region of interest" description="Disordered" evidence="1">
    <location>
        <begin position="149"/>
        <end position="169"/>
    </location>
</feature>
<feature type="region of interest" description="Disordered" evidence="1">
    <location>
        <begin position="267"/>
        <end position="436"/>
    </location>
</feature>
<organism evidence="2 3">
    <name type="scientific">Exophiala bonariae</name>
    <dbReference type="NCBI Taxonomy" id="1690606"/>
    <lineage>
        <taxon>Eukaryota</taxon>
        <taxon>Fungi</taxon>
        <taxon>Dikarya</taxon>
        <taxon>Ascomycota</taxon>
        <taxon>Pezizomycotina</taxon>
        <taxon>Eurotiomycetes</taxon>
        <taxon>Chaetothyriomycetidae</taxon>
        <taxon>Chaetothyriales</taxon>
        <taxon>Herpotrichiellaceae</taxon>
        <taxon>Exophiala</taxon>
    </lineage>
</organism>
<feature type="compositionally biased region" description="Acidic residues" evidence="1">
    <location>
        <begin position="298"/>
        <end position="307"/>
    </location>
</feature>
<feature type="compositionally biased region" description="Polar residues" evidence="1">
    <location>
        <begin position="394"/>
        <end position="407"/>
    </location>
</feature>
<feature type="region of interest" description="Disordered" evidence="1">
    <location>
        <begin position="198"/>
        <end position="239"/>
    </location>
</feature>
<comment type="caution">
    <text evidence="2">The sequence shown here is derived from an EMBL/GenBank/DDBJ whole genome shotgun (WGS) entry which is preliminary data.</text>
</comment>
<gene>
    <name evidence="2" type="ORF">LTR84_004306</name>
</gene>
<feature type="compositionally biased region" description="Basic and acidic residues" evidence="1">
    <location>
        <begin position="267"/>
        <end position="278"/>
    </location>
</feature>
<dbReference type="RefSeq" id="XP_064704422.1">
    <property type="nucleotide sequence ID" value="XM_064847883.1"/>
</dbReference>
<dbReference type="EMBL" id="JAVRRD010000019">
    <property type="protein sequence ID" value="KAK5049377.1"/>
    <property type="molecule type" value="Genomic_DNA"/>
</dbReference>
<evidence type="ECO:0000313" key="2">
    <source>
        <dbReference type="EMBL" id="KAK5049377.1"/>
    </source>
</evidence>
<keyword evidence="3" id="KW-1185">Reference proteome</keyword>
<proteinExistence type="predicted"/>
<evidence type="ECO:0000313" key="3">
    <source>
        <dbReference type="Proteomes" id="UP001358417"/>
    </source>
</evidence>
<dbReference type="Proteomes" id="UP001358417">
    <property type="component" value="Unassembled WGS sequence"/>
</dbReference>
<evidence type="ECO:0000256" key="1">
    <source>
        <dbReference type="SAM" id="MobiDB-lite"/>
    </source>
</evidence>
<feature type="compositionally biased region" description="Basic and acidic residues" evidence="1">
    <location>
        <begin position="378"/>
        <end position="388"/>
    </location>
</feature>
<sequence length="468" mass="52354">MASVDQSLLGTFQKHIEDMRTNWFGGAQGRRKNRNCPDCRAVVTIQPSPNYLLRDLVHMFIGRVELLPEDETFEEHQQGKEEEAALLAADRAGPGLFKGAFVRQSLLLRLGGGGVLDPEDNVYRCPECHWELEDGECLQCGFREYEAGGESLSDSSDDLSDDPSLATIHTDYDSEGHEMSHLDAHTMAGLHDDRFADLAPPYWGNESDEEDDDDDEDMDGFLDDEDDGIDSDDDQASQATLTDAHHHTFHNANHRAAHHRHQHIEVDLRSPDHHRTDDTGTQTTNYDEQSDVATNYDEQTEESDQEDDIRPSQRASRRPTRIIISDDEDDGDGEHDGGPDGEPESSSDSEETSGDPDSSDGSDEDDSDDGGNGAAHGGPEDMDQHYNTEDGDSFSDNSDGTEIQPPQSIARRRQHLQNQRSRRADTMRTKSDYRTDMSNATLERLGHAVFRNSMSRDIRNARRGRRAI</sequence>
<feature type="compositionally biased region" description="Basic and acidic residues" evidence="1">
    <location>
        <begin position="422"/>
        <end position="435"/>
    </location>
</feature>
<feature type="compositionally biased region" description="Acidic residues" evidence="1">
    <location>
        <begin position="325"/>
        <end position="369"/>
    </location>
</feature>
<feature type="compositionally biased region" description="Acidic residues" evidence="1">
    <location>
        <begin position="206"/>
        <end position="235"/>
    </location>
</feature>
<reference evidence="2 3" key="1">
    <citation type="submission" date="2023-08" db="EMBL/GenBank/DDBJ databases">
        <title>Black Yeasts Isolated from many extreme environments.</title>
        <authorList>
            <person name="Coleine C."/>
            <person name="Stajich J.E."/>
            <person name="Selbmann L."/>
        </authorList>
    </citation>
    <scope>NUCLEOTIDE SEQUENCE [LARGE SCALE GENOMIC DNA]</scope>
    <source>
        <strain evidence="2 3">CCFEE 5792</strain>
    </source>
</reference>